<dbReference type="EMBL" id="ACCJ01000297">
    <property type="protein sequence ID" value="EEG54156.1"/>
    <property type="molecule type" value="Genomic_DNA"/>
</dbReference>
<protein>
    <submittedName>
        <fullName evidence="1">Uncharacterized protein</fullName>
    </submittedName>
</protein>
<comment type="caution">
    <text evidence="1">The sequence shown here is derived from an EMBL/GenBank/DDBJ whole genome shotgun (WGS) entry which is preliminary data.</text>
</comment>
<proteinExistence type="predicted"/>
<reference evidence="1 2" key="2">
    <citation type="submission" date="2009-02" db="EMBL/GenBank/DDBJ databases">
        <title>Draft genome sequence of Clostridium asparagiforme (DSM 15981).</title>
        <authorList>
            <person name="Sudarsanam P."/>
            <person name="Ley R."/>
            <person name="Guruge J."/>
            <person name="Turnbaugh P.J."/>
            <person name="Mahowald M."/>
            <person name="Liep D."/>
            <person name="Gordon J."/>
        </authorList>
    </citation>
    <scope>NUCLEOTIDE SEQUENCE [LARGE SCALE GENOMIC DNA]</scope>
    <source>
        <strain evidence="1 2">DSM 15981</strain>
    </source>
</reference>
<dbReference type="AlphaFoldDB" id="C0D3E2"/>
<gene>
    <name evidence="1" type="ORF">CLOSTASPAR_03783</name>
</gene>
<organism evidence="1 2">
    <name type="scientific">[Clostridium] asparagiforme DSM 15981</name>
    <dbReference type="NCBI Taxonomy" id="518636"/>
    <lineage>
        <taxon>Bacteria</taxon>
        <taxon>Bacillati</taxon>
        <taxon>Bacillota</taxon>
        <taxon>Clostridia</taxon>
        <taxon>Lachnospirales</taxon>
        <taxon>Lachnospiraceae</taxon>
        <taxon>Enterocloster</taxon>
    </lineage>
</organism>
<dbReference type="HOGENOM" id="CLU_3287150_0_0_9"/>
<keyword evidence="2" id="KW-1185">Reference proteome</keyword>
<reference evidence="1 2" key="1">
    <citation type="submission" date="2009-01" db="EMBL/GenBank/DDBJ databases">
        <authorList>
            <person name="Fulton L."/>
            <person name="Clifton S."/>
            <person name="Fulton B."/>
            <person name="Xu J."/>
            <person name="Minx P."/>
            <person name="Pepin K.H."/>
            <person name="Johnson M."/>
            <person name="Bhonagiri V."/>
            <person name="Nash W.E."/>
            <person name="Mardis E.R."/>
            <person name="Wilson R.K."/>
        </authorList>
    </citation>
    <scope>NUCLEOTIDE SEQUENCE [LARGE SCALE GENOMIC DNA]</scope>
    <source>
        <strain evidence="1 2">DSM 15981</strain>
    </source>
</reference>
<evidence type="ECO:0000313" key="2">
    <source>
        <dbReference type="Proteomes" id="UP000004756"/>
    </source>
</evidence>
<evidence type="ECO:0000313" key="1">
    <source>
        <dbReference type="EMBL" id="EEG54156.1"/>
    </source>
</evidence>
<sequence length="40" mass="4769">MISSWSPSVEVVWIEGLKESIDRTFRFSSVFRGRRRHILC</sequence>
<name>C0D3E2_9FIRM</name>
<dbReference type="Proteomes" id="UP000004756">
    <property type="component" value="Unassembled WGS sequence"/>
</dbReference>
<accession>C0D3E2</accession>